<feature type="region of interest" description="Disordered" evidence="1">
    <location>
        <begin position="262"/>
        <end position="293"/>
    </location>
</feature>
<keyword evidence="3" id="KW-1185">Reference proteome</keyword>
<comment type="caution">
    <text evidence="2">The sequence shown here is derived from an EMBL/GenBank/DDBJ whole genome shotgun (WGS) entry which is preliminary data.</text>
</comment>
<accession>A0A9Q1AZN8</accession>
<dbReference type="Gene3D" id="1.10.287.3160">
    <property type="match status" value="1"/>
</dbReference>
<feature type="compositionally biased region" description="Polar residues" evidence="1">
    <location>
        <begin position="37"/>
        <end position="56"/>
    </location>
</feature>
<dbReference type="AlphaFoldDB" id="A0A9Q1AZN8"/>
<gene>
    <name evidence="2" type="ORF">JRQ81_018775</name>
</gene>
<name>A0A9Q1AZN8_9SAUR</name>
<dbReference type="OrthoDB" id="6081310at2759"/>
<organism evidence="2 3">
    <name type="scientific">Phrynocephalus forsythii</name>
    <dbReference type="NCBI Taxonomy" id="171643"/>
    <lineage>
        <taxon>Eukaryota</taxon>
        <taxon>Metazoa</taxon>
        <taxon>Chordata</taxon>
        <taxon>Craniata</taxon>
        <taxon>Vertebrata</taxon>
        <taxon>Euteleostomi</taxon>
        <taxon>Lepidosauria</taxon>
        <taxon>Squamata</taxon>
        <taxon>Bifurcata</taxon>
        <taxon>Unidentata</taxon>
        <taxon>Episquamata</taxon>
        <taxon>Toxicofera</taxon>
        <taxon>Iguania</taxon>
        <taxon>Acrodonta</taxon>
        <taxon>Agamidae</taxon>
        <taxon>Agaminae</taxon>
        <taxon>Phrynocephalus</taxon>
    </lineage>
</organism>
<reference evidence="2" key="1">
    <citation type="journal article" date="2023" name="DNA Res.">
        <title>Chromosome-level genome assembly of Phrynocephalus forsythii using third-generation DNA sequencing and Hi-C analysis.</title>
        <authorList>
            <person name="Qi Y."/>
            <person name="Zhao W."/>
            <person name="Zhao Y."/>
            <person name="Niu C."/>
            <person name="Cao S."/>
            <person name="Zhang Y."/>
        </authorList>
    </citation>
    <scope>NUCLEOTIDE SEQUENCE</scope>
    <source>
        <tissue evidence="2">Muscle</tissue>
    </source>
</reference>
<proteinExistence type="predicted"/>
<evidence type="ECO:0000256" key="1">
    <source>
        <dbReference type="SAM" id="MobiDB-lite"/>
    </source>
</evidence>
<feature type="compositionally biased region" description="Basic and acidic residues" evidence="1">
    <location>
        <begin position="1"/>
        <end position="10"/>
    </location>
</feature>
<feature type="compositionally biased region" description="Polar residues" evidence="1">
    <location>
        <begin position="276"/>
        <end position="293"/>
    </location>
</feature>
<dbReference type="EMBL" id="JAPFRF010000009">
    <property type="protein sequence ID" value="KAJ7322488.1"/>
    <property type="molecule type" value="Genomic_DNA"/>
</dbReference>
<evidence type="ECO:0000313" key="2">
    <source>
        <dbReference type="EMBL" id="KAJ7322488.1"/>
    </source>
</evidence>
<evidence type="ECO:0000313" key="3">
    <source>
        <dbReference type="Proteomes" id="UP001142489"/>
    </source>
</evidence>
<feature type="non-terminal residue" evidence="2">
    <location>
        <position position="293"/>
    </location>
</feature>
<feature type="region of interest" description="Disordered" evidence="1">
    <location>
        <begin position="1"/>
        <end position="59"/>
    </location>
</feature>
<feature type="compositionally biased region" description="Low complexity" evidence="1">
    <location>
        <begin position="263"/>
        <end position="275"/>
    </location>
</feature>
<protein>
    <submittedName>
        <fullName evidence="2">Uncharacterized protein</fullName>
    </submittedName>
</protein>
<sequence length="293" mass="33752">MQNRFHDAQRGESPASLGRSIPYEDSGSEDHMDMSDRFSTNASTPGSDVGDNQPSSPAEDFRQYSQLIQKLTKIMELQVQLLNTDDSCKFFDHLNKSRAPPLCMGFIPSLLQRSKEAWNKPSSNPLILRRIDNMYKTQALNYLCAMEAYMWHTLLKFVLLFDFLPDEQKTKILSYHAEVMSFLDYQIITSCHIVDTAAKHITTTIHLRRHAWLCTATITDNARNRIENSPFDGEGLFAPTTDEALDNILKMRKTASLYAYHGTSSQTSNHQQSQQWHRSYPTNQQRPYNQYKQ</sequence>
<dbReference type="Proteomes" id="UP001142489">
    <property type="component" value="Unassembled WGS sequence"/>
</dbReference>